<protein>
    <submittedName>
        <fullName evidence="2">Uncharacterized protein</fullName>
    </submittedName>
</protein>
<dbReference type="Proteomes" id="UP001469089">
    <property type="component" value="Unassembled WGS sequence"/>
</dbReference>
<dbReference type="EMBL" id="MTZV01000002">
    <property type="protein sequence ID" value="PCE27455.1"/>
    <property type="molecule type" value="Genomic_DNA"/>
</dbReference>
<proteinExistence type="predicted"/>
<accession>A0A2A4F2Y6</accession>
<dbReference type="Proteomes" id="UP000218022">
    <property type="component" value="Unassembled WGS sequence"/>
</dbReference>
<reference evidence="1" key="2">
    <citation type="submission" date="2022-09" db="EMBL/GenBank/DDBJ databases">
        <authorList>
            <person name="Fergusson C."/>
            <person name="Paulo B.S."/>
            <person name="Eustaquio A.S."/>
            <person name="Linington R."/>
        </authorList>
    </citation>
    <scope>NUCLEOTIDE SEQUENCE</scope>
    <source>
        <strain evidence="1">RL17-338-BIF-B</strain>
    </source>
</reference>
<dbReference type="AlphaFoldDB" id="A0A2A4F2Y6"/>
<reference evidence="1 4" key="3">
    <citation type="journal article" date="2024" name="Chem. Sci.">
        <title>Discovery of a lagriamide polyketide by integrated genome mining, isotopic labeling, and untargeted metabolomics.</title>
        <authorList>
            <person name="Fergusson C.H."/>
            <person name="Saulog J."/>
            <person name="Paulo B.S."/>
            <person name="Wilson D.M."/>
            <person name="Liu D.Y."/>
            <person name="Morehouse N.J."/>
            <person name="Waterworth S."/>
            <person name="Barkei J."/>
            <person name="Gray C.A."/>
            <person name="Kwan J.C."/>
            <person name="Eustaquio A.S."/>
            <person name="Linington R.G."/>
        </authorList>
    </citation>
    <scope>NUCLEOTIDE SEQUENCE [LARGE SCALE GENOMIC DNA]</scope>
    <source>
        <strain evidence="1 4">RL17-338-BIF-B</strain>
    </source>
</reference>
<keyword evidence="4" id="KW-1185">Reference proteome</keyword>
<dbReference type="EMBL" id="JAOALG010000001">
    <property type="protein sequence ID" value="MEQ5838936.1"/>
    <property type="molecule type" value="Genomic_DNA"/>
</dbReference>
<name>A0A2A4F2Y6_9BURK</name>
<evidence type="ECO:0000313" key="4">
    <source>
        <dbReference type="Proteomes" id="UP001469089"/>
    </source>
</evidence>
<sequence length="62" mass="6752">MRDLIARQLYHPALVLPMVALMQLMVSQDFNLTQVGVMAVTRGAQAALHSARSLFCHGPCTA</sequence>
<gene>
    <name evidence="2" type="ORF">BWP39_02850</name>
    <name evidence="1" type="ORF">N0A02_05720</name>
</gene>
<dbReference type="RefSeq" id="WP_096718479.1">
    <property type="nucleotide sequence ID" value="NZ_JAOALG010000001.1"/>
</dbReference>
<reference evidence="2 3" key="1">
    <citation type="submission" date="2017-01" db="EMBL/GenBank/DDBJ databases">
        <title>Whole-Genome Shotgun Sequencing of Two beta-Proteobacterial Species in Search of the Bulgecin Biosynthetic Cluster.</title>
        <authorList>
            <person name="Horsman M.E."/>
            <person name="Marous D.R."/>
            <person name="Li R."/>
            <person name="Oliver R.A."/>
            <person name="Byun B."/>
            <person name="Emrich S.J."/>
            <person name="Boggess B."/>
            <person name="Townsend C.A."/>
            <person name="Mobashery S."/>
        </authorList>
    </citation>
    <scope>NUCLEOTIDE SEQUENCE [LARGE SCALE GENOMIC DNA]</scope>
    <source>
        <strain evidence="2 3">ATCC 31363</strain>
    </source>
</reference>
<evidence type="ECO:0000313" key="3">
    <source>
        <dbReference type="Proteomes" id="UP000218022"/>
    </source>
</evidence>
<evidence type="ECO:0000313" key="1">
    <source>
        <dbReference type="EMBL" id="MEQ5838936.1"/>
    </source>
</evidence>
<evidence type="ECO:0000313" key="2">
    <source>
        <dbReference type="EMBL" id="PCE27455.1"/>
    </source>
</evidence>
<organism evidence="2 3">
    <name type="scientific">Paraburkholderia acidicola</name>
    <dbReference type="NCBI Taxonomy" id="1912599"/>
    <lineage>
        <taxon>Bacteria</taxon>
        <taxon>Pseudomonadati</taxon>
        <taxon>Pseudomonadota</taxon>
        <taxon>Betaproteobacteria</taxon>
        <taxon>Burkholderiales</taxon>
        <taxon>Burkholderiaceae</taxon>
        <taxon>Paraburkholderia</taxon>
    </lineage>
</organism>
<comment type="caution">
    <text evidence="2">The sequence shown here is derived from an EMBL/GenBank/DDBJ whole genome shotgun (WGS) entry which is preliminary data.</text>
</comment>